<keyword evidence="3" id="KW-1185">Reference proteome</keyword>
<reference evidence="2" key="1">
    <citation type="submission" date="2023-04" db="EMBL/GenBank/DDBJ databases">
        <title>Phytophthora fragariaefolia NBRC 109709.</title>
        <authorList>
            <person name="Ichikawa N."/>
            <person name="Sato H."/>
            <person name="Tonouchi N."/>
        </authorList>
    </citation>
    <scope>NUCLEOTIDE SEQUENCE</scope>
    <source>
        <strain evidence="2">NBRC 109709</strain>
    </source>
</reference>
<gene>
    <name evidence="2" type="ORF">Pfra01_001642000</name>
</gene>
<name>A0A9W6XUQ2_9STRA</name>
<feature type="compositionally biased region" description="Acidic residues" evidence="1">
    <location>
        <begin position="69"/>
        <end position="82"/>
    </location>
</feature>
<protein>
    <submittedName>
        <fullName evidence="2">Unnamed protein product</fullName>
    </submittedName>
</protein>
<feature type="region of interest" description="Disordered" evidence="1">
    <location>
        <begin position="1"/>
        <end position="24"/>
    </location>
</feature>
<evidence type="ECO:0000313" key="2">
    <source>
        <dbReference type="EMBL" id="GMF45620.1"/>
    </source>
</evidence>
<comment type="caution">
    <text evidence="2">The sequence shown here is derived from an EMBL/GenBank/DDBJ whole genome shotgun (WGS) entry which is preliminary data.</text>
</comment>
<feature type="compositionally biased region" description="Polar residues" evidence="1">
    <location>
        <begin position="126"/>
        <end position="136"/>
    </location>
</feature>
<feature type="region of interest" description="Disordered" evidence="1">
    <location>
        <begin position="69"/>
        <end position="163"/>
    </location>
</feature>
<proteinExistence type="predicted"/>
<dbReference type="Proteomes" id="UP001165121">
    <property type="component" value="Unassembled WGS sequence"/>
</dbReference>
<dbReference type="AlphaFoldDB" id="A0A9W6XUQ2"/>
<dbReference type="EMBL" id="BSXT01001848">
    <property type="protein sequence ID" value="GMF45620.1"/>
    <property type="molecule type" value="Genomic_DNA"/>
</dbReference>
<organism evidence="2 3">
    <name type="scientific">Phytophthora fragariaefolia</name>
    <dbReference type="NCBI Taxonomy" id="1490495"/>
    <lineage>
        <taxon>Eukaryota</taxon>
        <taxon>Sar</taxon>
        <taxon>Stramenopiles</taxon>
        <taxon>Oomycota</taxon>
        <taxon>Peronosporomycetes</taxon>
        <taxon>Peronosporales</taxon>
        <taxon>Peronosporaceae</taxon>
        <taxon>Phytophthora</taxon>
    </lineage>
</organism>
<evidence type="ECO:0000256" key="1">
    <source>
        <dbReference type="SAM" id="MobiDB-lite"/>
    </source>
</evidence>
<evidence type="ECO:0000313" key="3">
    <source>
        <dbReference type="Proteomes" id="UP001165121"/>
    </source>
</evidence>
<accession>A0A9W6XUQ2</accession>
<sequence length="204" mass="21613">MPTASAAANTVVATSATTGSSPASTSVVISTVTTPSSHKRTMSLGDYKKARDNALFARGVLEALFDVGSDADMEDGEEDEEASSSRRGDPSVGSRRPREDDSDASSSKRSRSGSDRPLTDAGLLSSPRSGSDSTLSGVVAPRTAPVRDPWMPSPSEIQSRFGSTAPPSQYALYSCSGIIDDDVTRSFTLTRRRIKTRLLHRTLP</sequence>